<evidence type="ECO:0000256" key="1">
    <source>
        <dbReference type="SAM" id="Phobius"/>
    </source>
</evidence>
<dbReference type="NCBIfam" id="NF010619">
    <property type="entry name" value="PRK14013.2-5"/>
    <property type="match status" value="1"/>
</dbReference>
<reference evidence="2 3" key="1">
    <citation type="journal article" date="2003" name="Proc. Natl. Acad. Sci. U.S.A.">
        <title>Complete genome sequence and analysis of Wolinella succinogenes.</title>
        <authorList>
            <person name="Baar C."/>
            <person name="Eppinger M."/>
            <person name="Raddatz G."/>
            <person name="Simon JM."/>
            <person name="Lanz C."/>
            <person name="Klimmek O."/>
            <person name="Nandakumar R."/>
            <person name="Gross R."/>
            <person name="Rosinus A."/>
            <person name="Keller H."/>
            <person name="Jagtap P."/>
            <person name="Linke B."/>
            <person name="Meyer F."/>
            <person name="Lederer H."/>
            <person name="Schuster S.C."/>
        </authorList>
    </citation>
    <scope>NUCLEOTIDE SEQUENCE [LARGE SCALE GENOMIC DNA]</scope>
    <source>
        <strain evidence="3">ATCC 29543 / DSM 1740 / CCUG 13145 / JCM 31913 / LMG 7466 / NCTC 11488 / FDC 602W</strain>
    </source>
</reference>
<name>Q7M960_WOLSU</name>
<feature type="transmembrane region" description="Helical" evidence="1">
    <location>
        <begin position="162"/>
        <end position="183"/>
    </location>
</feature>
<keyword evidence="1" id="KW-1133">Transmembrane helix</keyword>
<dbReference type="PANTHER" id="PTHR30238:SF4">
    <property type="entry name" value="SLL1022 PROTEIN"/>
    <property type="match status" value="1"/>
</dbReference>
<dbReference type="PANTHER" id="PTHR30238">
    <property type="entry name" value="MEMBRANE BOUND PREDICTED REDOX MODULATOR"/>
    <property type="match status" value="1"/>
</dbReference>
<keyword evidence="1" id="KW-0812">Transmembrane</keyword>
<feature type="transmembrane region" description="Helical" evidence="1">
    <location>
        <begin position="9"/>
        <end position="28"/>
    </location>
</feature>
<dbReference type="InterPro" id="IPR007427">
    <property type="entry name" value="DUF475"/>
</dbReference>
<dbReference type="AlphaFoldDB" id="Q7M960"/>
<keyword evidence="1" id="KW-0472">Membrane</keyword>
<evidence type="ECO:0000313" key="3">
    <source>
        <dbReference type="Proteomes" id="UP000000422"/>
    </source>
</evidence>
<feature type="transmembrane region" description="Helical" evidence="1">
    <location>
        <begin position="189"/>
        <end position="206"/>
    </location>
</feature>
<keyword evidence="3" id="KW-1185">Reference proteome</keyword>
<accession>Q7M960</accession>
<feature type="transmembrane region" description="Helical" evidence="1">
    <location>
        <begin position="247"/>
        <end position="270"/>
    </location>
</feature>
<dbReference type="Proteomes" id="UP000000422">
    <property type="component" value="Chromosome"/>
</dbReference>
<protein>
    <submittedName>
        <fullName evidence="2">INTEGRAL MEMBRANE PROTEIN</fullName>
    </submittedName>
</protein>
<feature type="transmembrane region" description="Helical" evidence="1">
    <location>
        <begin position="70"/>
        <end position="94"/>
    </location>
</feature>
<feature type="transmembrane region" description="Helical" evidence="1">
    <location>
        <begin position="218"/>
        <end position="241"/>
    </location>
</feature>
<feature type="transmembrane region" description="Helical" evidence="1">
    <location>
        <begin position="282"/>
        <end position="301"/>
    </location>
</feature>
<evidence type="ECO:0000313" key="2">
    <source>
        <dbReference type="EMBL" id="CAE10270.1"/>
    </source>
</evidence>
<dbReference type="Pfam" id="PF04332">
    <property type="entry name" value="DUF475"/>
    <property type="match status" value="1"/>
</dbReference>
<feature type="transmembrane region" description="Helical" evidence="1">
    <location>
        <begin position="307"/>
        <end position="325"/>
    </location>
</feature>
<proteinExistence type="predicted"/>
<sequence>MGKRPSMKYFRFSFVLALVGVLVAYFFLGGLYAAYIVALLALLEVSISFDNAVINAKVLEGMTPKWRERFIIYGIPIAVFGVRFILPIIIVSLASGEGMIEILNLALSDAALYAEKLEGVMGKIYAFGGAFLLMVFLEFFFDEDREVVWLRRLEQNRITQRISQINFIELLVAILVGVVLSFLSGELGVSLAYFIGIALYALIRGIDHALIKGGARSGVIGFLYLEVLDASFSLDGVIGAFALSSNIFIIVIGLAIGAFFVRSLTIYFVEKKVLSEFIYLEHGARYAILILALMMFVQIFMHVSEAIVGSVGVVIILGALLHSIIHKRRKRRA</sequence>
<feature type="transmembrane region" description="Helical" evidence="1">
    <location>
        <begin position="34"/>
        <end position="58"/>
    </location>
</feature>
<dbReference type="KEGG" id="wsu:WS1186"/>
<gene>
    <name evidence="2" type="ordered locus">WS1186</name>
</gene>
<dbReference type="eggNOG" id="COG2899">
    <property type="taxonomic scope" value="Bacteria"/>
</dbReference>
<feature type="transmembrane region" description="Helical" evidence="1">
    <location>
        <begin position="124"/>
        <end position="141"/>
    </location>
</feature>
<dbReference type="HOGENOM" id="CLU_034539_1_0_7"/>
<organism evidence="3">
    <name type="scientific">Wolinella succinogenes (strain ATCC 29543 / DSM 1740 / CCUG 13145 / JCM 31913 / LMG 7466 / NCTC 11488 / FDC 602W)</name>
    <name type="common">Vibrio succinogenes</name>
    <dbReference type="NCBI Taxonomy" id="273121"/>
    <lineage>
        <taxon>Bacteria</taxon>
        <taxon>Pseudomonadati</taxon>
        <taxon>Campylobacterota</taxon>
        <taxon>Epsilonproteobacteria</taxon>
        <taxon>Campylobacterales</taxon>
        <taxon>Helicobacteraceae</taxon>
        <taxon>Wolinella</taxon>
    </lineage>
</organism>
<dbReference type="EMBL" id="BX571660">
    <property type="protein sequence ID" value="CAE10270.1"/>
    <property type="molecule type" value="Genomic_DNA"/>
</dbReference>